<protein>
    <submittedName>
        <fullName evidence="1">Uncharacterized protein</fullName>
    </submittedName>
</protein>
<sequence>MNLTIEQMREIVERHRKLGTHFTKFKYYSAEKDDFFLSQLSTDFICVDDLRGAIADHDRTDHVSDIRNHIAPTTKVIEG</sequence>
<dbReference type="EMBL" id="RCHD01000038">
    <property type="protein sequence ID" value="RLL32505.1"/>
    <property type="molecule type" value="Genomic_DNA"/>
</dbReference>
<proteinExistence type="predicted"/>
<name>A0A498D5E1_9GAMM</name>
<accession>A0A498D5E1</accession>
<comment type="caution">
    <text evidence="1">The sequence shown here is derived from an EMBL/GenBank/DDBJ whole genome shotgun (WGS) entry which is preliminary data.</text>
</comment>
<organism evidence="1 2">
    <name type="scientific">Acinetobacter cumulans</name>
    <dbReference type="NCBI Taxonomy" id="2136182"/>
    <lineage>
        <taxon>Bacteria</taxon>
        <taxon>Pseudomonadati</taxon>
        <taxon>Pseudomonadota</taxon>
        <taxon>Gammaproteobacteria</taxon>
        <taxon>Moraxellales</taxon>
        <taxon>Moraxellaceae</taxon>
        <taxon>Acinetobacter</taxon>
    </lineage>
</organism>
<evidence type="ECO:0000313" key="1">
    <source>
        <dbReference type="EMBL" id="RLL32505.1"/>
    </source>
</evidence>
<dbReference type="Proteomes" id="UP000267166">
    <property type="component" value="Unassembled WGS sequence"/>
</dbReference>
<dbReference type="AlphaFoldDB" id="A0A498D5E1"/>
<reference evidence="1 2" key="1">
    <citation type="submission" date="2018-09" db="EMBL/GenBank/DDBJ databases">
        <title>The draft genome of Acinetobacter sp. strains.</title>
        <authorList>
            <person name="Qin J."/>
            <person name="Feng Y."/>
            <person name="Zong Z."/>
        </authorList>
    </citation>
    <scope>NUCLEOTIDE SEQUENCE [LARGE SCALE GENOMIC DNA]</scope>
    <source>
        <strain evidence="1 2">WCHAc060003</strain>
    </source>
</reference>
<evidence type="ECO:0000313" key="2">
    <source>
        <dbReference type="Proteomes" id="UP000267166"/>
    </source>
</evidence>
<dbReference type="RefSeq" id="WP_121594751.1">
    <property type="nucleotide sequence ID" value="NZ_RCHD01000038.1"/>
</dbReference>
<gene>
    <name evidence="1" type="ORF">D9K80_13870</name>
</gene>